<feature type="binding site" evidence="2">
    <location>
        <position position="102"/>
    </location>
    <ligand>
        <name>Mn(2+)</name>
        <dbReference type="ChEBI" id="CHEBI:29035"/>
        <label>2</label>
    </ligand>
</feature>
<dbReference type="InterPro" id="IPR002933">
    <property type="entry name" value="Peptidase_M20"/>
</dbReference>
<dbReference type="GO" id="GO:0050118">
    <property type="term" value="F:N-acetyldiaminopimelate deacetylase activity"/>
    <property type="evidence" value="ECO:0007669"/>
    <property type="project" value="UniProtKB-ARBA"/>
</dbReference>
<dbReference type="NCBIfam" id="TIGR01891">
    <property type="entry name" value="amidohydrolases"/>
    <property type="match status" value="1"/>
</dbReference>
<dbReference type="FunFam" id="3.30.70.360:FF:000001">
    <property type="entry name" value="N-acetyldiaminopimelate deacetylase"/>
    <property type="match status" value="1"/>
</dbReference>
<evidence type="ECO:0000256" key="2">
    <source>
        <dbReference type="PIRSR" id="PIRSR005962-1"/>
    </source>
</evidence>
<dbReference type="SUPFAM" id="SSF55031">
    <property type="entry name" value="Bacterial exopeptidase dimerisation domain"/>
    <property type="match status" value="1"/>
</dbReference>
<dbReference type="InterPro" id="IPR011650">
    <property type="entry name" value="Peptidase_M20_dimer"/>
</dbReference>
<sequence>MNEILKEARLIQDEIIEIRRRIHREPELGFEETKTSELIKKYLEKLDIETKVIAKTGIVGTLKGNGEKTIAIRADIDALPIQEENDVPYSSLVPGKMHACGHDVHTAITLGAAKLLSQKKDKLMGNVKFIFQPAEETTGGAKPMLEAGAFENPKVDAIIGLHVDPDLQVGQIGYTYGKAYASSDMFDINVIGRSSHGAEPHKSVDPIVISANIINMIQTVVSRESNPLEPLVITIGSIEGGYARNIVAGKVHMSGIIRMLNEENRDMIVAKVENIAKKTAELMGGKAEFTRIEGYPCLINDSRMVNILRLSALGIVGEENIKNVLPTLGVEDFAYYLKKVPGCFYKLGCGNKELGIDKPIHNNMFDVDENCIAYGIAVHVSTVLNFLKDGISKGNRQKRILKDLLNYSDTL</sequence>
<feature type="binding site" evidence="2">
    <location>
        <position position="100"/>
    </location>
    <ligand>
        <name>Mn(2+)</name>
        <dbReference type="ChEBI" id="CHEBI:29035"/>
        <label>2</label>
    </ligand>
</feature>
<dbReference type="PANTHER" id="PTHR11014:SF63">
    <property type="entry name" value="METALLOPEPTIDASE, PUTATIVE (AFU_ORTHOLOGUE AFUA_6G09600)-RELATED"/>
    <property type="match status" value="1"/>
</dbReference>
<dbReference type="PIRSF" id="PIRSF005962">
    <property type="entry name" value="Pept_M20D_amidohydro"/>
    <property type="match status" value="1"/>
</dbReference>
<dbReference type="SUPFAM" id="SSF53187">
    <property type="entry name" value="Zn-dependent exopeptidases"/>
    <property type="match status" value="1"/>
</dbReference>
<dbReference type="EMBL" id="CP016893">
    <property type="protein sequence ID" value="AST56742.1"/>
    <property type="molecule type" value="Genomic_DNA"/>
</dbReference>
<keyword evidence="2" id="KW-0479">Metal-binding</keyword>
<organism evidence="4 5">
    <name type="scientific">Thermoanaerobacterium thermosaccharolyticum</name>
    <name type="common">Clostridium thermosaccharolyticum</name>
    <dbReference type="NCBI Taxonomy" id="1517"/>
    <lineage>
        <taxon>Bacteria</taxon>
        <taxon>Bacillati</taxon>
        <taxon>Bacillota</taxon>
        <taxon>Clostridia</taxon>
        <taxon>Thermoanaerobacterales</taxon>
        <taxon>Thermoanaerobacteraceae</taxon>
        <taxon>Thermoanaerobacterium</taxon>
    </lineage>
</organism>
<protein>
    <submittedName>
        <fullName evidence="4">Peptidase M20</fullName>
    </submittedName>
</protein>
<evidence type="ECO:0000256" key="1">
    <source>
        <dbReference type="ARBA" id="ARBA00022801"/>
    </source>
</evidence>
<keyword evidence="1" id="KW-0378">Hydrolase</keyword>
<dbReference type="Gene3D" id="3.40.630.10">
    <property type="entry name" value="Zn peptidases"/>
    <property type="match status" value="1"/>
</dbReference>
<feature type="binding site" evidence="2">
    <location>
        <position position="162"/>
    </location>
    <ligand>
        <name>Mn(2+)</name>
        <dbReference type="ChEBI" id="CHEBI:29035"/>
        <label>2</label>
    </ligand>
</feature>
<feature type="domain" description="Peptidase M20 dimerisation" evidence="3">
    <location>
        <begin position="186"/>
        <end position="280"/>
    </location>
</feature>
<dbReference type="InterPro" id="IPR036264">
    <property type="entry name" value="Bact_exopeptidase_dim_dom"/>
</dbReference>
<name>A0A223HWC7_THETR</name>
<gene>
    <name evidence="4" type="ORF">Thert_00558</name>
</gene>
<dbReference type="Pfam" id="PF07687">
    <property type="entry name" value="M20_dimer"/>
    <property type="match status" value="1"/>
</dbReference>
<dbReference type="Proteomes" id="UP000214975">
    <property type="component" value="Chromosome"/>
</dbReference>
<dbReference type="Gene3D" id="3.30.70.360">
    <property type="match status" value="1"/>
</dbReference>
<reference evidence="4 5" key="1">
    <citation type="submission" date="2016-08" db="EMBL/GenBank/DDBJ databases">
        <title>A novel genetic cassette of butanologenic Thermoanaerobacterium thermosaccharolyticum that directly convert cellulose to butanol.</title>
        <authorList>
            <person name="Li T."/>
            <person name="He J."/>
        </authorList>
    </citation>
    <scope>NUCLEOTIDE SEQUENCE [LARGE SCALE GENOMIC DNA]</scope>
    <source>
        <strain evidence="4 5">TG57</strain>
    </source>
</reference>
<comment type="cofactor">
    <cofactor evidence="2">
        <name>Mn(2+)</name>
        <dbReference type="ChEBI" id="CHEBI:29035"/>
    </cofactor>
    <text evidence="2">The Mn(2+) ion enhances activity.</text>
</comment>
<dbReference type="PANTHER" id="PTHR11014">
    <property type="entry name" value="PEPTIDASE M20 FAMILY MEMBER"/>
    <property type="match status" value="1"/>
</dbReference>
<accession>A0A223HWC7</accession>
<evidence type="ECO:0000313" key="5">
    <source>
        <dbReference type="Proteomes" id="UP000214975"/>
    </source>
</evidence>
<evidence type="ECO:0000259" key="3">
    <source>
        <dbReference type="Pfam" id="PF07687"/>
    </source>
</evidence>
<dbReference type="CDD" id="cd03886">
    <property type="entry name" value="M20_Acy1"/>
    <property type="match status" value="1"/>
</dbReference>
<dbReference type="RefSeq" id="WP_094396827.1">
    <property type="nucleotide sequence ID" value="NZ_CP016893.1"/>
</dbReference>
<dbReference type="InterPro" id="IPR017439">
    <property type="entry name" value="Amidohydrolase"/>
</dbReference>
<dbReference type="Pfam" id="PF01546">
    <property type="entry name" value="Peptidase_M20"/>
    <property type="match status" value="1"/>
</dbReference>
<dbReference type="GO" id="GO:0019877">
    <property type="term" value="P:diaminopimelate biosynthetic process"/>
    <property type="evidence" value="ECO:0007669"/>
    <property type="project" value="UniProtKB-ARBA"/>
</dbReference>
<feature type="binding site" evidence="2">
    <location>
        <position position="361"/>
    </location>
    <ligand>
        <name>Mn(2+)</name>
        <dbReference type="ChEBI" id="CHEBI:29035"/>
        <label>2</label>
    </ligand>
</feature>
<evidence type="ECO:0000313" key="4">
    <source>
        <dbReference type="EMBL" id="AST56742.1"/>
    </source>
</evidence>
<keyword evidence="2" id="KW-0464">Manganese</keyword>
<dbReference type="AlphaFoldDB" id="A0A223HWC7"/>
<proteinExistence type="predicted"/>
<feature type="binding site" evidence="2">
    <location>
        <position position="136"/>
    </location>
    <ligand>
        <name>Mn(2+)</name>
        <dbReference type="ChEBI" id="CHEBI:29035"/>
        <label>2</label>
    </ligand>
</feature>
<dbReference type="GO" id="GO:0046872">
    <property type="term" value="F:metal ion binding"/>
    <property type="evidence" value="ECO:0007669"/>
    <property type="project" value="UniProtKB-KW"/>
</dbReference>